<evidence type="ECO:0000313" key="5">
    <source>
        <dbReference type="EMBL" id="KAK2560232.1"/>
    </source>
</evidence>
<dbReference type="InterPro" id="IPR036291">
    <property type="entry name" value="NAD(P)-bd_dom_sf"/>
</dbReference>
<keyword evidence="2" id="KW-0560">Oxidoreductase</keyword>
<dbReference type="InterPro" id="IPR002347">
    <property type="entry name" value="SDR_fam"/>
</dbReference>
<proteinExistence type="inferred from homology"/>
<sequence length="308" mass="34012">MITFMVETLNLVVVVVGQIFKALLGNVFPPPRKDINGEIIFLTGAGSGLGRLMALKFAKLGAIVVCVDVNESANDETVRAIKSQGCKAHGYKCDCGNRQDVYRVADLVKKQVGDVTMLINNAAIVSGKKFLETEDWMVQKTIEVNTMAHFWTTKAFLPSMLEKNHGHIVTIASSASFFGTSGLCDYCASKFGAAGFDESLSMELGVLKKDGVNTTVVCPYYINTGMFDGVKSRFPRLLPILQPEWVADKIVDGVLRNKRVLLLPKLLNFFVWLKSTFPRDSYGSMMDYFGANTSMESFRGRAKTEKIQ</sequence>
<dbReference type="CDD" id="cd05339">
    <property type="entry name" value="17beta-HSDXI-like_SDR_c"/>
    <property type="match status" value="1"/>
</dbReference>
<keyword evidence="6" id="KW-1185">Reference proteome</keyword>
<comment type="caution">
    <text evidence="5">The sequence shown here is derived from an EMBL/GenBank/DDBJ whole genome shotgun (WGS) entry which is preliminary data.</text>
</comment>
<accession>A0AAD9QF72</accession>
<evidence type="ECO:0000256" key="3">
    <source>
        <dbReference type="ARBA" id="ARBA00023027"/>
    </source>
</evidence>
<comment type="similarity">
    <text evidence="1 4">Belongs to the short-chain dehydrogenases/reductases (SDR) family.</text>
</comment>
<evidence type="ECO:0000313" key="6">
    <source>
        <dbReference type="Proteomes" id="UP001249851"/>
    </source>
</evidence>
<keyword evidence="3" id="KW-0520">NAD</keyword>
<dbReference type="PANTHER" id="PTHR24322">
    <property type="entry name" value="PKSB"/>
    <property type="match status" value="1"/>
</dbReference>
<dbReference type="SUPFAM" id="SSF51735">
    <property type="entry name" value="NAD(P)-binding Rossmann-fold domains"/>
    <property type="match status" value="1"/>
</dbReference>
<gene>
    <name evidence="5" type="ORF">P5673_017215</name>
</gene>
<organism evidence="5 6">
    <name type="scientific">Acropora cervicornis</name>
    <name type="common">Staghorn coral</name>
    <dbReference type="NCBI Taxonomy" id="6130"/>
    <lineage>
        <taxon>Eukaryota</taxon>
        <taxon>Metazoa</taxon>
        <taxon>Cnidaria</taxon>
        <taxon>Anthozoa</taxon>
        <taxon>Hexacorallia</taxon>
        <taxon>Scleractinia</taxon>
        <taxon>Astrocoeniina</taxon>
        <taxon>Acroporidae</taxon>
        <taxon>Acropora</taxon>
    </lineage>
</organism>
<dbReference type="GO" id="GO:0016616">
    <property type="term" value="F:oxidoreductase activity, acting on the CH-OH group of donors, NAD or NADP as acceptor"/>
    <property type="evidence" value="ECO:0007669"/>
    <property type="project" value="TreeGrafter"/>
</dbReference>
<evidence type="ECO:0000256" key="1">
    <source>
        <dbReference type="ARBA" id="ARBA00006484"/>
    </source>
</evidence>
<dbReference type="PANTHER" id="PTHR24322:SF736">
    <property type="entry name" value="RETINOL DEHYDROGENASE 10"/>
    <property type="match status" value="1"/>
</dbReference>
<reference evidence="5" key="2">
    <citation type="journal article" date="2023" name="Science">
        <title>Genomic signatures of disease resistance in endangered staghorn corals.</title>
        <authorList>
            <person name="Vollmer S.V."/>
            <person name="Selwyn J.D."/>
            <person name="Despard B.A."/>
            <person name="Roesel C.L."/>
        </authorList>
    </citation>
    <scope>NUCLEOTIDE SEQUENCE</scope>
    <source>
        <strain evidence="5">K2</strain>
    </source>
</reference>
<protein>
    <submittedName>
        <fullName evidence="5">Epidermal retinol dehydrogenase 2</fullName>
    </submittedName>
</protein>
<dbReference type="PRINTS" id="PR00080">
    <property type="entry name" value="SDRFAMILY"/>
</dbReference>
<dbReference type="Proteomes" id="UP001249851">
    <property type="component" value="Unassembled WGS sequence"/>
</dbReference>
<dbReference type="Pfam" id="PF00106">
    <property type="entry name" value="adh_short"/>
    <property type="match status" value="1"/>
</dbReference>
<dbReference type="AlphaFoldDB" id="A0AAD9QF72"/>
<name>A0AAD9QF72_ACRCE</name>
<dbReference type="EMBL" id="JARQWQ010000037">
    <property type="protein sequence ID" value="KAK2560232.1"/>
    <property type="molecule type" value="Genomic_DNA"/>
</dbReference>
<evidence type="ECO:0000256" key="2">
    <source>
        <dbReference type="ARBA" id="ARBA00023002"/>
    </source>
</evidence>
<reference evidence="5" key="1">
    <citation type="journal article" date="2023" name="G3 (Bethesda)">
        <title>Whole genome assembly and annotation of the endangered Caribbean coral Acropora cervicornis.</title>
        <authorList>
            <person name="Selwyn J.D."/>
            <person name="Vollmer S.V."/>
        </authorList>
    </citation>
    <scope>NUCLEOTIDE SEQUENCE</scope>
    <source>
        <strain evidence="5">K2</strain>
    </source>
</reference>
<dbReference type="Gene3D" id="3.40.50.720">
    <property type="entry name" value="NAD(P)-binding Rossmann-like Domain"/>
    <property type="match status" value="1"/>
</dbReference>
<dbReference type="FunFam" id="3.40.50.720:FF:000202">
    <property type="entry name" value="Short-chain dehydrogenase/reductase family 16C member 6"/>
    <property type="match status" value="1"/>
</dbReference>
<evidence type="ECO:0000256" key="4">
    <source>
        <dbReference type="RuleBase" id="RU000363"/>
    </source>
</evidence>
<dbReference type="PRINTS" id="PR00081">
    <property type="entry name" value="GDHRDH"/>
</dbReference>